<keyword evidence="1" id="KW-0677">Repeat</keyword>
<name>A0ABQ5KYL1_9EUKA</name>
<accession>A0ABQ5KYL1</accession>
<reference evidence="4" key="1">
    <citation type="submission" date="2022-03" db="EMBL/GenBank/DDBJ databases">
        <title>Draft genome sequence of Aduncisulcus paluster, a free-living microaerophilic Fornicata.</title>
        <authorList>
            <person name="Yuyama I."/>
            <person name="Kume K."/>
            <person name="Tamura T."/>
            <person name="Inagaki Y."/>
            <person name="Hashimoto T."/>
        </authorList>
    </citation>
    <scope>NUCLEOTIDE SEQUENCE</scope>
    <source>
        <strain evidence="4">NY0171</strain>
    </source>
</reference>
<dbReference type="Gene3D" id="1.25.10.10">
    <property type="entry name" value="Leucine-rich Repeat Variant"/>
    <property type="match status" value="1"/>
</dbReference>
<dbReference type="PANTHER" id="PTHR23346:SF7">
    <property type="entry name" value="STALLED RIBOSOME SENSOR GCN1"/>
    <property type="match status" value="1"/>
</dbReference>
<dbReference type="Proteomes" id="UP001057375">
    <property type="component" value="Unassembled WGS sequence"/>
</dbReference>
<dbReference type="SUPFAM" id="SSF48371">
    <property type="entry name" value="ARM repeat"/>
    <property type="match status" value="1"/>
</dbReference>
<dbReference type="InterPro" id="IPR011989">
    <property type="entry name" value="ARM-like"/>
</dbReference>
<dbReference type="InterPro" id="IPR016024">
    <property type="entry name" value="ARM-type_fold"/>
</dbReference>
<feature type="domain" description="Stalled ribosome sensor GCN1-like HEAT repeats region" evidence="3">
    <location>
        <begin position="110"/>
        <end position="173"/>
    </location>
</feature>
<protein>
    <submittedName>
        <fullName evidence="4">Translational activator Gcn1 like protein</fullName>
    </submittedName>
</protein>
<evidence type="ECO:0000259" key="3">
    <source>
        <dbReference type="Pfam" id="PF23271"/>
    </source>
</evidence>
<keyword evidence="2" id="KW-0175">Coiled coil</keyword>
<evidence type="ECO:0000256" key="2">
    <source>
        <dbReference type="SAM" id="Coils"/>
    </source>
</evidence>
<evidence type="ECO:0000256" key="1">
    <source>
        <dbReference type="ARBA" id="ARBA00022737"/>
    </source>
</evidence>
<gene>
    <name evidence="4" type="ORF">ADUPG1_009510</name>
</gene>
<comment type="caution">
    <text evidence="4">The sequence shown here is derived from an EMBL/GenBank/DDBJ whole genome shotgun (WGS) entry which is preliminary data.</text>
</comment>
<dbReference type="EMBL" id="BQXS01011255">
    <property type="protein sequence ID" value="GKT36569.1"/>
    <property type="molecule type" value="Genomic_DNA"/>
</dbReference>
<evidence type="ECO:0000313" key="5">
    <source>
        <dbReference type="Proteomes" id="UP001057375"/>
    </source>
</evidence>
<feature type="non-terminal residue" evidence="4">
    <location>
        <position position="1"/>
    </location>
</feature>
<sequence length="837" mass="91282">PAFVLRAVHKTGPVICAVFLSAPKQLSASTGSGLAHSSSSSYSSSVALSLSLYEQLLNETALTCSMIFRNAGSTTLEEILRSVVEVIRDEDECEGTLFGVRKVVELCPCLSVFIPQLTKHPISNNASRVLAVLFSAAGASLEDEVGNVISTLVNSAHDEIRARVDKRRELEKEEKLKRVQQEQYEKQMNLKAGSGEDESSITSSQSTKFSTLDNIELSELQSLAAVKSACSVAVTVRKKSCFGFHRSLTALLSGIRKAARAIACLLLNEVYACPEATAALDEDEFTDNLLRRCVVFCSGDSCQYVRQACALALKRMCYRTNAPLHGEEEEVQQKKKKSERREHINARICDAVYTSLRDLSGRRRHGSGALTDFAKDGLVDAIVPVVFSILTPQHAYVQLFNDGVRLSAAGLLQTLLDLSDKTELVEFSGGMLIRTILGKIISVLSARYSIPVHVEVSKCVLCVLEIGGSCLSTFVPALQTCLLRTLQSSNDAVLREITSKAIIALSTITTRPESLVFAVFKAVRESKQALQGGTLACLADLIHEVGADLPEKTELVGSAGDIIKGAEAENLAEFISDYTFSKYCADPSSQIRVACARVVSACICTFPADIACEFIDAFTLFDEEDERDSPILFQHRLHTRCSILAGVLRQEEPMEEFLMELLQTEQGEGITFSDIVGFAAEKAVSKDELVRAEAVDCIVSLVMYMCDEEQAKKASPVNVATLCEVISKAILPPCTVDLRNTALISLKRLGVHANEEFLMEYGPMFAIACVKCIQEHGVELKLSAQRCIADLLLLFTGDNPVATHICTRVQELNSDTGRLLSALVKKIRNMIKSGDLE</sequence>
<dbReference type="InterPro" id="IPR057546">
    <property type="entry name" value="HEAT_GCN1"/>
</dbReference>
<organism evidence="4 5">
    <name type="scientific">Aduncisulcus paluster</name>
    <dbReference type="NCBI Taxonomy" id="2918883"/>
    <lineage>
        <taxon>Eukaryota</taxon>
        <taxon>Metamonada</taxon>
        <taxon>Carpediemonas-like organisms</taxon>
        <taxon>Aduncisulcus</taxon>
    </lineage>
</organism>
<keyword evidence="5" id="KW-1185">Reference proteome</keyword>
<proteinExistence type="predicted"/>
<dbReference type="Pfam" id="PF23271">
    <property type="entry name" value="HEAT_GCN1"/>
    <property type="match status" value="1"/>
</dbReference>
<evidence type="ECO:0000313" key="4">
    <source>
        <dbReference type="EMBL" id="GKT36569.1"/>
    </source>
</evidence>
<feature type="coiled-coil region" evidence="2">
    <location>
        <begin position="163"/>
        <end position="190"/>
    </location>
</feature>
<dbReference type="PANTHER" id="PTHR23346">
    <property type="entry name" value="TRANSLATIONAL ACTIVATOR GCN1-RELATED"/>
    <property type="match status" value="1"/>
</dbReference>